<dbReference type="GO" id="GO:0005737">
    <property type="term" value="C:cytoplasm"/>
    <property type="evidence" value="ECO:0007669"/>
    <property type="project" value="InterPro"/>
</dbReference>
<keyword evidence="4" id="KW-0677">Repeat</keyword>
<feature type="signal peptide" evidence="8">
    <location>
        <begin position="1"/>
        <end position="26"/>
    </location>
</feature>
<evidence type="ECO:0000256" key="3">
    <source>
        <dbReference type="ARBA" id="ARBA00022729"/>
    </source>
</evidence>
<dbReference type="NCBIfam" id="TIGR03696">
    <property type="entry name" value="Rhs_assc_core"/>
    <property type="match status" value="1"/>
</dbReference>
<gene>
    <name evidence="11" type="ORF">SAMN04488509_101623</name>
</gene>
<dbReference type="STRING" id="265719.SAMN04488509_101623"/>
<evidence type="ECO:0000313" key="12">
    <source>
        <dbReference type="Proteomes" id="UP000199603"/>
    </source>
</evidence>
<dbReference type="InterPro" id="IPR022045">
    <property type="entry name" value="TcdB_toxin_mid/N"/>
</dbReference>
<evidence type="ECO:0000256" key="4">
    <source>
        <dbReference type="ARBA" id="ARBA00022737"/>
    </source>
</evidence>
<dbReference type="Pfam" id="PF13517">
    <property type="entry name" value="FG-GAP_3"/>
    <property type="match status" value="1"/>
</dbReference>
<keyword evidence="2" id="KW-0964">Secreted</keyword>
<feature type="chain" id="PRO_5011654807" evidence="8">
    <location>
        <begin position="27"/>
        <end position="2324"/>
    </location>
</feature>
<evidence type="ECO:0000256" key="2">
    <source>
        <dbReference type="ARBA" id="ARBA00022525"/>
    </source>
</evidence>
<evidence type="ECO:0000256" key="5">
    <source>
        <dbReference type="ARBA" id="ARBA00023026"/>
    </source>
</evidence>
<dbReference type="Pfam" id="PF03534">
    <property type="entry name" value="SpvB"/>
    <property type="match status" value="1"/>
</dbReference>
<evidence type="ECO:0000256" key="6">
    <source>
        <dbReference type="SAM" id="MobiDB-lite"/>
    </source>
</evidence>
<evidence type="ECO:0000259" key="10">
    <source>
        <dbReference type="Pfam" id="PF25023"/>
    </source>
</evidence>
<dbReference type="Pfam" id="PF07591">
    <property type="entry name" value="PT-HINT"/>
    <property type="match status" value="1"/>
</dbReference>
<dbReference type="InterPro" id="IPR030934">
    <property type="entry name" value="Intein_C"/>
</dbReference>
<organism evidence="11 12">
    <name type="scientific">Aquimonas voraii</name>
    <dbReference type="NCBI Taxonomy" id="265719"/>
    <lineage>
        <taxon>Bacteria</taxon>
        <taxon>Pseudomonadati</taxon>
        <taxon>Pseudomonadota</taxon>
        <taxon>Gammaproteobacteria</taxon>
        <taxon>Lysobacterales</taxon>
        <taxon>Lysobacteraceae</taxon>
        <taxon>Aquimonas</taxon>
    </lineage>
</organism>
<comment type="subcellular location">
    <subcellularLocation>
        <location evidence="1">Secreted</location>
    </subcellularLocation>
</comment>
<dbReference type="CDD" id="cd00081">
    <property type="entry name" value="Hint"/>
    <property type="match status" value="1"/>
</dbReference>
<evidence type="ECO:0000256" key="1">
    <source>
        <dbReference type="ARBA" id="ARBA00004613"/>
    </source>
</evidence>
<dbReference type="RefSeq" id="WP_091238692.1">
    <property type="nucleotide sequence ID" value="NZ_FNAG01000001.1"/>
</dbReference>
<feature type="region of interest" description="Disordered" evidence="6">
    <location>
        <begin position="1301"/>
        <end position="1323"/>
    </location>
</feature>
<dbReference type="InterPro" id="IPR056823">
    <property type="entry name" value="TEN-like_YD-shell"/>
</dbReference>
<dbReference type="SUPFAM" id="SSF51294">
    <property type="entry name" value="Hedgehog/intein (Hint) domain"/>
    <property type="match status" value="1"/>
</dbReference>
<evidence type="ECO:0000313" key="11">
    <source>
        <dbReference type="EMBL" id="SDD18750.1"/>
    </source>
</evidence>
<dbReference type="EMBL" id="FNAG01000001">
    <property type="protein sequence ID" value="SDD18750.1"/>
    <property type="molecule type" value="Genomic_DNA"/>
</dbReference>
<keyword evidence="3 8" id="KW-0732">Signal</keyword>
<keyword evidence="7" id="KW-0472">Membrane</keyword>
<dbReference type="InterPro" id="IPR050708">
    <property type="entry name" value="T6SS_VgrG/RHS"/>
</dbReference>
<dbReference type="Gene3D" id="2.180.10.10">
    <property type="entry name" value="RHS repeat-associated core"/>
    <property type="match status" value="4"/>
</dbReference>
<dbReference type="InterPro" id="IPR022385">
    <property type="entry name" value="Rhs_assc_core"/>
</dbReference>
<dbReference type="Pfam" id="PF12256">
    <property type="entry name" value="TcdB_toxin_midN"/>
    <property type="match status" value="1"/>
</dbReference>
<dbReference type="PANTHER" id="PTHR32305:SF15">
    <property type="entry name" value="PROTEIN RHSA-RELATED"/>
    <property type="match status" value="1"/>
</dbReference>
<evidence type="ECO:0000256" key="7">
    <source>
        <dbReference type="SAM" id="Phobius"/>
    </source>
</evidence>
<keyword evidence="5" id="KW-0843">Virulence</keyword>
<sequence length="2324" mass="248433">MHASVLARLGPIALATLLCVTTPAAASVSAESAAEAPPGGITGRYVVSSIGASTYSLELQVPPGTNGMEPALGLQYNSQQGDGVVGQGVSLAGLSSITRCPATLPLDGYIGSVRFDAQDRFCLDGNRLILVGEGVYGADGTRYHTESETWTEVVAKGRCGSGPCAFVAHNKDGWRLEFGTNVDSSVPVPGRDDIISWQIARTTDLNGNAVEVDYLRDPSNLENMPAAIRYTINAAEGLVAQRAVRFDYEARPNAIPKYEGGVRFLATRRLRAIRTEVQGAPVASYALAYDISASSGRSLLRSITACAGDGTCLPPTRFEWQATRNAVTSPNGGASGELIRGWCVSGTTASHDFNGDGRPDLLCTQAGNAFAQLSTGTGLRPATAQAQGRLPTPQNWCSGERAELQWADFNGDQKADLLCSTGDSRARALVSTGDGLVSPNPRPDGGLNVPKAWCEASRGCTASWLNFDGDGRADIGCDCADGSHRVLVSTGSELRSPNSSANGRVASGYCDAPAAQSFWSDFNGDGQSDLHCRDGATQSVLVSNGQQLVSPNASARGILTTSWCGGDSQIATLDFNGDSLGDLYCRDAAKGLHQIMLSGGDRLSSPNARADGTVRSGWCRDAQGAPDAGDFNADGLADIACSEPGGRQLLLLSTGSELRAPGNDASGLLRSGWCTGGSAQLVDFNGDAMADLWCSDAAAGIQYALVHEAPYPDLVNRIVDGLGGSIRVEYRPLTDDSVYAEGGPVAFPVLDVRAPIYVVQRFTQEDGQGGAYRFAYRYEGARTHLTLRRWLGFERVRRTTLADGRSTVTRYVQDYPVVAFIGESQQFAADGSLLTSASFSPAVANPYPNVYQVQRGSERSSTYTRGVADYVYEKRYEYDAFGNLALSSDFGDLATPEDDVFDCWQYDNRSGAEWRLGYPLQHKTTRTAAACRDFLAGRAPDWRPETDLRFERTGYDARMNVVARGIYDDRNAVWLSQGQGYDALGNTIALTDWAGNTTRIEIDTAFRTFTARVTSPELADGTSLVVQYAHEPGYGNQILEIDPNGNAQRWVYDSLGRLKEEWGPDPEADTGAASVRLAEHRYGRDSRGTYKEIRERDRWSAEDSGAWPFIRSYVDGLGRPTLALKSGPAGSGQVLTEQNYDALGRPWRSSYPRAEGEPAVWSARQYDAMDRLVRLEQGDGTAQTYAYLRGELEVRSALAAGTADERSVTHHRSVREALLGSMGSNGGALRYEYDPVLQTRRVVGANGDVTTLVYDSVGRVVQVEGSDTGRSEFTYADDGLLRHSQDAAGNRSQFEYDALGRISRRSSEGPSGQRSYAFTYDDPRMANGRGQLTRVAGPGAIEQYSYTRYGQTAGEWLSIDGRDFLQTSRYGPDGQTRQIVYPDGAILDIERDAQGNPQILRLRETADSSPQLIAEFPQYSPLNQPLAGRYGNGVAMAWTYYPYAESLGRPREVQVNAADGSLLQRTRLSWNAAGQVSARRVEGSNGAAVAATYGYDGMGWLRRVESGGEVLEFDYDIAGNITLKDGVRFRYRSDSNQIESGSDGLAVEHDANGNVARLVGAGSDWRYGYNSENAMQQVAKDAVPVMQAEYDSNGRRLKRTDADGTVSLYVSADYDVVLREGREVHTRYVHGPMGRVAALSTDRSDPKQAALVQWQSRIQTLSMVAPGALAAHTAAVLALLPDGVALLPGRLLTPALLLAALWLLAALASALILLQQRLPGESRRERATRALTPWVLAVFLFTQNPAPTWAALAPGQGLPVAGLRYFSPDHLGSTTVVTDALGRESSLVAYQPYGAVDEAASRGPDDFRPKLSGKERDHDSGLYYFDARYQHPGLGRFLQPDPASQFSSPYAYVGNDPLSLTDPDGEEAFLIVVAVMAIVGATIGAYSGGAAINHTMNPAHWDWSAGKTYAGIFAGAAIGAVGGAAGPVAAEAGVAVGIVGEVLIGAGENAAFAALGGGSPKDIVESALLGGLTGGLSAGLGAGFGRVATRGGRFAARGETALAEEASVAARSARRSAGGLVDGEATAIENRALQSADASASTKRALSPSELEDAGLGGEVVCFSFVAGTPIATEHGRAAIETIAPGSRVYGRLGDAPAAAFPVTEVFRRSVDALTDVSTPGGVLRTTPEHPFWVEQRGWVAAEDLAPGDPLLSRDGERVPVLGVEPVAQGAEVFNFEVEQAHNYFAGDDEVLVHNPHSCSRRLKAMGRTPSKSSATGRQVEASMKAKGLIKTIGKSKFVKVVVQRGGKRVWKPLDRNIHMGHIVDAVAYWNKTGYKYGARSAQVRKFMLDASNYEFEWGPLNSSNGAMLGQTYRAPLGHVGPWP</sequence>
<keyword evidence="7" id="KW-1133">Transmembrane helix</keyword>
<dbReference type="InterPro" id="IPR036844">
    <property type="entry name" value="Hint_dom_sf"/>
</dbReference>
<keyword evidence="12" id="KW-1185">Reference proteome</keyword>
<accession>A0A1G6SPC2</accession>
<dbReference type="InterPro" id="IPR013517">
    <property type="entry name" value="FG-GAP"/>
</dbReference>
<keyword evidence="7" id="KW-0812">Transmembrane</keyword>
<dbReference type="OrthoDB" id="127592at2"/>
<dbReference type="PANTHER" id="PTHR32305">
    <property type="match status" value="1"/>
</dbReference>
<proteinExistence type="predicted"/>
<name>A0A1G6SPC2_9GAMM</name>
<feature type="domain" description="Teneurin-like YD-shell" evidence="10">
    <location>
        <begin position="1448"/>
        <end position="1609"/>
    </location>
</feature>
<dbReference type="InterPro" id="IPR003284">
    <property type="entry name" value="Sal_SpvB"/>
</dbReference>
<dbReference type="NCBIfam" id="TIGR01443">
    <property type="entry name" value="intein_Cterm"/>
    <property type="match status" value="1"/>
</dbReference>
<protein>
    <submittedName>
        <fullName evidence="11">Intein C-terminal splicing region/RHS repeat-associated core domain-containing protein</fullName>
    </submittedName>
</protein>
<dbReference type="Proteomes" id="UP000199603">
    <property type="component" value="Unassembled WGS sequence"/>
</dbReference>
<dbReference type="PROSITE" id="PS50818">
    <property type="entry name" value="INTEIN_C_TER"/>
    <property type="match status" value="1"/>
</dbReference>
<reference evidence="11 12" key="1">
    <citation type="submission" date="2016-10" db="EMBL/GenBank/DDBJ databases">
        <authorList>
            <person name="de Groot N.N."/>
        </authorList>
    </citation>
    <scope>NUCLEOTIDE SEQUENCE [LARGE SCALE GENOMIC DNA]</scope>
    <source>
        <strain evidence="11 12">DSM 16957</strain>
    </source>
</reference>
<evidence type="ECO:0000256" key="8">
    <source>
        <dbReference type="SAM" id="SignalP"/>
    </source>
</evidence>
<dbReference type="Pfam" id="PF25023">
    <property type="entry name" value="TEN_YD-shell"/>
    <property type="match status" value="1"/>
</dbReference>
<dbReference type="InterPro" id="IPR028994">
    <property type="entry name" value="Integrin_alpha_N"/>
</dbReference>
<dbReference type="SUPFAM" id="SSF69318">
    <property type="entry name" value="Integrin alpha N-terminal domain"/>
    <property type="match status" value="1"/>
</dbReference>
<evidence type="ECO:0000259" key="9">
    <source>
        <dbReference type="Pfam" id="PF12256"/>
    </source>
</evidence>
<dbReference type="GO" id="GO:0005576">
    <property type="term" value="C:extracellular region"/>
    <property type="evidence" value="ECO:0007669"/>
    <property type="project" value="UniProtKB-SubCell"/>
</dbReference>
<dbReference type="Gene3D" id="2.170.16.10">
    <property type="entry name" value="Hedgehog/Intein (Hint) domain"/>
    <property type="match status" value="1"/>
</dbReference>
<feature type="transmembrane region" description="Helical" evidence="7">
    <location>
        <begin position="1691"/>
        <end position="1714"/>
    </location>
</feature>
<feature type="transmembrane region" description="Helical" evidence="7">
    <location>
        <begin position="1868"/>
        <end position="1888"/>
    </location>
</feature>
<feature type="domain" description="Insecticide toxin TcdB middle/N-terminal" evidence="9">
    <location>
        <begin position="676"/>
        <end position="808"/>
    </location>
</feature>